<proteinExistence type="predicted"/>
<dbReference type="PANTHER" id="PTHR47718">
    <property type="entry name" value="OS01G0519700 PROTEIN"/>
    <property type="match status" value="1"/>
</dbReference>
<dbReference type="InterPro" id="IPR004330">
    <property type="entry name" value="FAR1_DNA_bnd_dom"/>
</dbReference>
<dbReference type="InterPro" id="IPR007527">
    <property type="entry name" value="Znf_SWIM"/>
</dbReference>
<evidence type="ECO:0000259" key="2">
    <source>
        <dbReference type="PROSITE" id="PS50966"/>
    </source>
</evidence>
<accession>A0AAV8HKE2</accession>
<keyword evidence="1" id="KW-0479">Metal-binding</keyword>
<evidence type="ECO:0000313" key="3">
    <source>
        <dbReference type="EMBL" id="KAJ4817964.1"/>
    </source>
</evidence>
<keyword evidence="1" id="KW-0862">Zinc</keyword>
<dbReference type="AlphaFoldDB" id="A0AAV8HKE2"/>
<dbReference type="GO" id="GO:0008270">
    <property type="term" value="F:zinc ion binding"/>
    <property type="evidence" value="ECO:0007669"/>
    <property type="project" value="UniProtKB-KW"/>
</dbReference>
<protein>
    <submittedName>
        <fullName evidence="3">FAR1-related sequence 2</fullName>
    </submittedName>
</protein>
<organism evidence="3 4">
    <name type="scientific">Rhynchospora pubera</name>
    <dbReference type="NCBI Taxonomy" id="906938"/>
    <lineage>
        <taxon>Eukaryota</taxon>
        <taxon>Viridiplantae</taxon>
        <taxon>Streptophyta</taxon>
        <taxon>Embryophyta</taxon>
        <taxon>Tracheophyta</taxon>
        <taxon>Spermatophyta</taxon>
        <taxon>Magnoliopsida</taxon>
        <taxon>Liliopsida</taxon>
        <taxon>Poales</taxon>
        <taxon>Cyperaceae</taxon>
        <taxon>Cyperoideae</taxon>
        <taxon>Rhynchosporeae</taxon>
        <taxon>Rhynchospora</taxon>
    </lineage>
</organism>
<dbReference type="InterPro" id="IPR018289">
    <property type="entry name" value="MULE_transposase_dom"/>
</dbReference>
<keyword evidence="1" id="KW-0863">Zinc-finger</keyword>
<comment type="caution">
    <text evidence="3">The sequence shown here is derived from an EMBL/GenBank/DDBJ whole genome shotgun (WGS) entry which is preliminary data.</text>
</comment>
<sequence>MNNLLMLFQKNQLLEKKHWLNRNHLLLLLLHSPTCNSLPMKACFTYYLRYAFEEGFGIMKNGGASKDCKDRCIFTCTRGGKSRGKSNKAITERNKMIVKTGCKAALYLKLNSSTNKWVITEFIDEHNHQLLPEYVHKISCFRQLKEWAKKQLELNDSSGVYVVANINAVTQMGGGPEHCGFTERDCRNYLAKLRRGNFRKGDAAALMQQFRLKKQKDPNFYYSYKFDTENRLEIVFWADSVSRSWYDLPVAPFVGVNHHGFSIIFGCAMMTHESAESYKWIINCFLECMGSKAPESIITDQSLSMKKAIEETLSDTTHRHCTWHILNKLNSKIGNNELAASDIKNVIYKSKTEAEFEMRWQSTIRKHYLEDNDWLVEMFDIRKSWIPAYLHDHFWAGMISTQRSESINSFLDNYVNSKTTLRDFGTCFDRALSRLRKREYDKDFECKRGTSRLISQYNTIEQQFADVYIREMFVKFQHEIKALIDSRFTMCESVGNIKVYNVDDGEGEFKVNFNCDDHTFECECHLFETKGLVCRHALLVYKQECVTHIPSKYILDRWSKSYKRNYMDTKSIAISVRERRESQNNLHLLMYLVFLKLMDYATLDEEMQDKREQSKV</sequence>
<dbReference type="PANTHER" id="PTHR47718:SF13">
    <property type="entry name" value="OS09G0290500 PROTEIN"/>
    <property type="match status" value="1"/>
</dbReference>
<reference evidence="3" key="1">
    <citation type="submission" date="2022-08" db="EMBL/GenBank/DDBJ databases">
        <authorList>
            <person name="Marques A."/>
        </authorList>
    </citation>
    <scope>NUCLEOTIDE SEQUENCE</scope>
    <source>
        <strain evidence="3">RhyPub2mFocal</strain>
        <tissue evidence="3">Leaves</tissue>
    </source>
</reference>
<dbReference type="EMBL" id="JAMFTS010000001">
    <property type="protein sequence ID" value="KAJ4817964.1"/>
    <property type="molecule type" value="Genomic_DNA"/>
</dbReference>
<gene>
    <name evidence="3" type="ORF">LUZ62_030530</name>
</gene>
<name>A0AAV8HKE2_9POAL</name>
<dbReference type="Proteomes" id="UP001140206">
    <property type="component" value="Chromosome 1"/>
</dbReference>
<dbReference type="PROSITE" id="PS50966">
    <property type="entry name" value="ZF_SWIM"/>
    <property type="match status" value="1"/>
</dbReference>
<feature type="domain" description="SWIM-type" evidence="2">
    <location>
        <begin position="509"/>
        <end position="545"/>
    </location>
</feature>
<evidence type="ECO:0000256" key="1">
    <source>
        <dbReference type="PROSITE-ProRule" id="PRU00325"/>
    </source>
</evidence>
<keyword evidence="4" id="KW-1185">Reference proteome</keyword>
<dbReference type="Pfam" id="PF10551">
    <property type="entry name" value="MULE"/>
    <property type="match status" value="1"/>
</dbReference>
<dbReference type="Pfam" id="PF03101">
    <property type="entry name" value="FAR1"/>
    <property type="match status" value="1"/>
</dbReference>
<evidence type="ECO:0000313" key="4">
    <source>
        <dbReference type="Proteomes" id="UP001140206"/>
    </source>
</evidence>